<accession>A0AAW1VAA0</accession>
<name>A0AAW1VAA0_9CUCU</name>
<dbReference type="Proteomes" id="UP001431783">
    <property type="component" value="Unassembled WGS sequence"/>
</dbReference>
<keyword evidence="2" id="KW-1185">Reference proteome</keyword>
<comment type="caution">
    <text evidence="1">The sequence shown here is derived from an EMBL/GenBank/DDBJ whole genome shotgun (WGS) entry which is preliminary data.</text>
</comment>
<evidence type="ECO:0000313" key="1">
    <source>
        <dbReference type="EMBL" id="KAK9890353.1"/>
    </source>
</evidence>
<organism evidence="1 2">
    <name type="scientific">Henosepilachna vigintioctopunctata</name>
    <dbReference type="NCBI Taxonomy" id="420089"/>
    <lineage>
        <taxon>Eukaryota</taxon>
        <taxon>Metazoa</taxon>
        <taxon>Ecdysozoa</taxon>
        <taxon>Arthropoda</taxon>
        <taxon>Hexapoda</taxon>
        <taxon>Insecta</taxon>
        <taxon>Pterygota</taxon>
        <taxon>Neoptera</taxon>
        <taxon>Endopterygota</taxon>
        <taxon>Coleoptera</taxon>
        <taxon>Polyphaga</taxon>
        <taxon>Cucujiformia</taxon>
        <taxon>Coccinelloidea</taxon>
        <taxon>Coccinellidae</taxon>
        <taxon>Epilachninae</taxon>
        <taxon>Epilachnini</taxon>
        <taxon>Henosepilachna</taxon>
    </lineage>
</organism>
<dbReference type="AlphaFoldDB" id="A0AAW1VAA0"/>
<reference evidence="1 2" key="1">
    <citation type="submission" date="2023-03" db="EMBL/GenBank/DDBJ databases">
        <title>Genome insight into feeding habits of ladybird beetles.</title>
        <authorList>
            <person name="Li H.-S."/>
            <person name="Huang Y.-H."/>
            <person name="Pang H."/>
        </authorList>
    </citation>
    <scope>NUCLEOTIDE SEQUENCE [LARGE SCALE GENOMIC DNA]</scope>
    <source>
        <strain evidence="1">SYSU_2023b</strain>
        <tissue evidence="1">Whole body</tissue>
    </source>
</reference>
<protein>
    <submittedName>
        <fullName evidence="1">Uncharacterized protein</fullName>
    </submittedName>
</protein>
<evidence type="ECO:0000313" key="2">
    <source>
        <dbReference type="Proteomes" id="UP001431783"/>
    </source>
</evidence>
<gene>
    <name evidence="1" type="ORF">WA026_010448</name>
</gene>
<dbReference type="EMBL" id="JARQZJ010000125">
    <property type="protein sequence ID" value="KAK9890353.1"/>
    <property type="molecule type" value="Genomic_DNA"/>
</dbReference>
<sequence>MGTIVLHLKSDGNVPVSSEVLTISSREYRTTSNKLSTRNASMTSSSDLEFLNPLTMLWSLLSDIFLKVGRLHLFSTKSLS</sequence>
<proteinExistence type="predicted"/>